<feature type="region of interest" description="Disordered" evidence="1">
    <location>
        <begin position="255"/>
        <end position="400"/>
    </location>
</feature>
<dbReference type="PANTHER" id="PTHR47430">
    <property type="entry name" value="GB|AAC33480.1"/>
    <property type="match status" value="1"/>
</dbReference>
<keyword evidence="4" id="KW-1185">Reference proteome</keyword>
<dbReference type="AlphaFoldDB" id="A0AAW1X145"/>
<dbReference type="SMART" id="SM00717">
    <property type="entry name" value="SANT"/>
    <property type="match status" value="3"/>
</dbReference>
<proteinExistence type="predicted"/>
<name>A0AAW1X145_RUBAR</name>
<evidence type="ECO:0000313" key="3">
    <source>
        <dbReference type="EMBL" id="KAK9929726.1"/>
    </source>
</evidence>
<feature type="compositionally biased region" description="Basic and acidic residues" evidence="1">
    <location>
        <begin position="188"/>
        <end position="197"/>
    </location>
</feature>
<accession>A0AAW1X145</accession>
<dbReference type="PANTHER" id="PTHR47430:SF4">
    <property type="entry name" value="GB|AAC33480.1"/>
    <property type="match status" value="1"/>
</dbReference>
<feature type="domain" description="Myb-like" evidence="2">
    <location>
        <begin position="501"/>
        <end position="550"/>
    </location>
</feature>
<feature type="region of interest" description="Disordered" evidence="1">
    <location>
        <begin position="51"/>
        <end position="167"/>
    </location>
</feature>
<evidence type="ECO:0000259" key="2">
    <source>
        <dbReference type="PROSITE" id="PS50090"/>
    </source>
</evidence>
<evidence type="ECO:0000256" key="1">
    <source>
        <dbReference type="SAM" id="MobiDB-lite"/>
    </source>
</evidence>
<feature type="compositionally biased region" description="Basic residues" evidence="1">
    <location>
        <begin position="16"/>
        <end position="28"/>
    </location>
</feature>
<dbReference type="CDD" id="cd00167">
    <property type="entry name" value="SANT"/>
    <property type="match status" value="1"/>
</dbReference>
<feature type="domain" description="Myb-like" evidence="2">
    <location>
        <begin position="551"/>
        <end position="619"/>
    </location>
</feature>
<dbReference type="Proteomes" id="UP001457282">
    <property type="component" value="Unassembled WGS sequence"/>
</dbReference>
<dbReference type="InterPro" id="IPR001005">
    <property type="entry name" value="SANT/Myb"/>
</dbReference>
<feature type="compositionally biased region" description="Basic and acidic residues" evidence="1">
    <location>
        <begin position="144"/>
        <end position="160"/>
    </location>
</feature>
<sequence length="714" mass="81954">MGREERTPLEFEPLKEKKKHKVKGKNKAKKDELDRNSSVVEVCGAKMGKVVEGPKYDKSGGIHVNSGEGANKKKKRKMVKEGEDMPIENMINTNELRNDGEKSNRKTMEEVDSTGNVKKRKKILEDGKMGVAIEHGDVAQMNKGGDKKKINKKEKREKAGGEMVQNVTSDGMEAGVASQRLDGHIVEKGGFALEERKKEKRNRGKNSGSELQESLAEKMGTGSSEVQENMLLKNDVQSTGDEMFNRNMEAVDVYDGKRRKKKKKAKSETLVYGEDSSRNMEAVNVEDGKKRKKKKAKSEKHFNVEDCNRKSEAVNVEDSKKRKKSKSEKYGNVENCNRNAEGVNVVDSEKMNEVTSKKRAIVEDCNEDKKSESSKGSLKTQKSISVRDNSEKSTPKKASKRVSFADDVEVFSPSDGSSDEHKDLVRGKWFSEEEDKIVKEAVLRYIEAHALGDDGVDMVMRSKSHPEVKNHPELKTCWKDIGEALPWRPFKSVYYRAHILFERAEKRTWTPEEYEEVRKFHKDRGADWRTLGDKLGKHRIHVKDAWRRIKLPNLKKGHWSQEEYETLFDLVNMDLRMKAFEEKKTKHGMLRDNICWEAISQRLGTRTVAVCNQKWYNQLTSPLVNQKLWADIDDYRLLDALDRLDACCIEDVDWDDLLEHRPGDVCRKRWDQMVKHIGQHALNSFSEQVEVLSKRYRADLIEAREIYASKPVVD</sequence>
<feature type="compositionally biased region" description="Basic and acidic residues" evidence="1">
    <location>
        <begin position="96"/>
        <end position="109"/>
    </location>
</feature>
<feature type="compositionally biased region" description="Basic and acidic residues" evidence="1">
    <location>
        <begin position="299"/>
        <end position="320"/>
    </location>
</feature>
<dbReference type="Gene3D" id="1.10.10.60">
    <property type="entry name" value="Homeodomain-like"/>
    <property type="match status" value="1"/>
</dbReference>
<reference evidence="3 4" key="1">
    <citation type="journal article" date="2023" name="G3 (Bethesda)">
        <title>A chromosome-length genome assembly and annotation of blackberry (Rubus argutus, cv. 'Hillquist').</title>
        <authorList>
            <person name="Bruna T."/>
            <person name="Aryal R."/>
            <person name="Dudchenko O."/>
            <person name="Sargent D.J."/>
            <person name="Mead D."/>
            <person name="Buti M."/>
            <person name="Cavallini A."/>
            <person name="Hytonen T."/>
            <person name="Andres J."/>
            <person name="Pham M."/>
            <person name="Weisz D."/>
            <person name="Mascagni F."/>
            <person name="Usai G."/>
            <person name="Natali L."/>
            <person name="Bassil N."/>
            <person name="Fernandez G.E."/>
            <person name="Lomsadze A."/>
            <person name="Armour M."/>
            <person name="Olukolu B."/>
            <person name="Poorten T."/>
            <person name="Britton C."/>
            <person name="Davik J."/>
            <person name="Ashrafi H."/>
            <person name="Aiden E.L."/>
            <person name="Borodovsky M."/>
            <person name="Worthington M."/>
        </authorList>
    </citation>
    <scope>NUCLEOTIDE SEQUENCE [LARGE SCALE GENOMIC DNA]</scope>
    <source>
        <strain evidence="3">PI 553951</strain>
    </source>
</reference>
<feature type="compositionally biased region" description="Basic and acidic residues" evidence="1">
    <location>
        <begin position="347"/>
        <end position="373"/>
    </location>
</feature>
<feature type="region of interest" description="Disordered" evidence="1">
    <location>
        <begin position="1"/>
        <end position="36"/>
    </location>
</feature>
<evidence type="ECO:0000313" key="4">
    <source>
        <dbReference type="Proteomes" id="UP001457282"/>
    </source>
</evidence>
<dbReference type="PROSITE" id="PS50090">
    <property type="entry name" value="MYB_LIKE"/>
    <property type="match status" value="3"/>
</dbReference>
<protein>
    <recommendedName>
        <fullName evidence="2">Myb-like domain-containing protein</fullName>
    </recommendedName>
</protein>
<feature type="compositionally biased region" description="Polar residues" evidence="1">
    <location>
        <begin position="374"/>
        <end position="387"/>
    </location>
</feature>
<feature type="compositionally biased region" description="Basic and acidic residues" evidence="1">
    <location>
        <begin position="1"/>
        <end position="15"/>
    </location>
</feature>
<feature type="domain" description="Myb-like" evidence="2">
    <location>
        <begin position="621"/>
        <end position="674"/>
    </location>
</feature>
<feature type="region of interest" description="Disordered" evidence="1">
    <location>
        <begin position="188"/>
        <end position="228"/>
    </location>
</feature>
<gene>
    <name evidence="3" type="ORF">M0R45_026812</name>
</gene>
<organism evidence="3 4">
    <name type="scientific">Rubus argutus</name>
    <name type="common">Southern blackberry</name>
    <dbReference type="NCBI Taxonomy" id="59490"/>
    <lineage>
        <taxon>Eukaryota</taxon>
        <taxon>Viridiplantae</taxon>
        <taxon>Streptophyta</taxon>
        <taxon>Embryophyta</taxon>
        <taxon>Tracheophyta</taxon>
        <taxon>Spermatophyta</taxon>
        <taxon>Magnoliopsida</taxon>
        <taxon>eudicotyledons</taxon>
        <taxon>Gunneridae</taxon>
        <taxon>Pentapetalae</taxon>
        <taxon>rosids</taxon>
        <taxon>fabids</taxon>
        <taxon>Rosales</taxon>
        <taxon>Rosaceae</taxon>
        <taxon>Rosoideae</taxon>
        <taxon>Rosoideae incertae sedis</taxon>
        <taxon>Rubus</taxon>
    </lineage>
</organism>
<dbReference type="EMBL" id="JBEDUW010000005">
    <property type="protein sequence ID" value="KAK9929726.1"/>
    <property type="molecule type" value="Genomic_DNA"/>
</dbReference>
<comment type="caution">
    <text evidence="3">The sequence shown here is derived from an EMBL/GenBank/DDBJ whole genome shotgun (WGS) entry which is preliminary data.</text>
</comment>
<dbReference type="Pfam" id="PF13921">
    <property type="entry name" value="Myb_DNA-bind_6"/>
    <property type="match status" value="1"/>
</dbReference>
<dbReference type="InterPro" id="IPR009057">
    <property type="entry name" value="Homeodomain-like_sf"/>
</dbReference>
<dbReference type="SUPFAM" id="SSF46689">
    <property type="entry name" value="Homeodomain-like"/>
    <property type="match status" value="2"/>
</dbReference>